<feature type="compositionally biased region" description="Basic and acidic residues" evidence="1">
    <location>
        <begin position="93"/>
        <end position="104"/>
    </location>
</feature>
<feature type="transmembrane region" description="Helical" evidence="2">
    <location>
        <begin position="20"/>
        <end position="41"/>
    </location>
</feature>
<evidence type="ECO:0000313" key="3">
    <source>
        <dbReference type="EMBL" id="AWX69174.1"/>
    </source>
</evidence>
<sequence>MKKQTNNLIKKSKKQYALQICLWTFIPIGVVASVGGAIYFLHKNSRPLEKKHLSPEEFIKLCEKIELSPVLDITQNANTIYDNFQKAKSFKTIKPESRNNSESDNKEDDIDKNDINAFDPHRTLSIYVSNNLTFENQRQLVVEYLDLKKVVEDENMLEIFFTVKLNYEYTKGVFEWKKYQGTEKSKYYYKGSRKIKFVSLSEDWDSNPEFLRLLNERSEEIAKIIRHRDSPEDGTGEQWFNSEEFRNQVFEWFKKLVLDSNAQPDLYDKESFDIIPYLKNDNFVVWIPNKGLNNLQIDYQYRSKQNSEILSEGRRKIFTIQNV</sequence>
<accession>A0A2Z4NC99</accession>
<name>A0A2Z4NC99_9BACT</name>
<evidence type="ECO:0000256" key="2">
    <source>
        <dbReference type="SAM" id="Phobius"/>
    </source>
</evidence>
<dbReference type="EMBL" id="CP030140">
    <property type="protein sequence ID" value="AWX69174.1"/>
    <property type="molecule type" value="Genomic_DNA"/>
</dbReference>
<reference evidence="4" key="1">
    <citation type="submission" date="2018-06" db="EMBL/GenBank/DDBJ databases">
        <title>Complete genome sequences of Mycoplasma anatis, M. anseris and M. cloacale type strains.</title>
        <authorList>
            <person name="Grozner D."/>
            <person name="Forro B."/>
            <person name="Sulyok K.M."/>
            <person name="Marton S."/>
            <person name="Kreizinger Z."/>
            <person name="Banyai K."/>
            <person name="Gyuranecz M."/>
        </authorList>
    </citation>
    <scope>NUCLEOTIDE SEQUENCE [LARGE SCALE GENOMIC DNA]</scope>
    <source>
        <strain evidence="4">ATCC 49234</strain>
    </source>
</reference>
<dbReference type="RefSeq" id="WP_033178673.1">
    <property type="nucleotide sequence ID" value="NZ_CP030140.1"/>
</dbReference>
<evidence type="ECO:0000256" key="1">
    <source>
        <dbReference type="SAM" id="MobiDB-lite"/>
    </source>
</evidence>
<organism evidence="3 4">
    <name type="scientific">[Mycoplasma] anseris</name>
    <dbReference type="NCBI Taxonomy" id="92400"/>
    <lineage>
        <taxon>Bacteria</taxon>
        <taxon>Bacillati</taxon>
        <taxon>Mycoplasmatota</taxon>
        <taxon>Mycoplasmoidales</taxon>
        <taxon>Metamycoplasmataceae</taxon>
        <taxon>Metamycoplasma</taxon>
    </lineage>
</organism>
<dbReference type="AlphaFoldDB" id="A0A2Z4NC99"/>
<keyword evidence="2" id="KW-0472">Membrane</keyword>
<keyword evidence="2" id="KW-1133">Transmembrane helix</keyword>
<keyword evidence="2" id="KW-0812">Transmembrane</keyword>
<proteinExistence type="predicted"/>
<dbReference type="Proteomes" id="UP000250218">
    <property type="component" value="Chromosome"/>
</dbReference>
<protein>
    <submittedName>
        <fullName evidence="3">Uncharacterized protein</fullName>
    </submittedName>
</protein>
<feature type="region of interest" description="Disordered" evidence="1">
    <location>
        <begin position="92"/>
        <end position="112"/>
    </location>
</feature>
<keyword evidence="4" id="KW-1185">Reference proteome</keyword>
<dbReference type="KEGG" id="mane:DP065_00095"/>
<gene>
    <name evidence="3" type="ORF">DP065_00095</name>
</gene>
<evidence type="ECO:0000313" key="4">
    <source>
        <dbReference type="Proteomes" id="UP000250218"/>
    </source>
</evidence>